<keyword evidence="2" id="KW-1185">Reference proteome</keyword>
<comment type="caution">
    <text evidence="1">The sequence shown here is derived from an EMBL/GenBank/DDBJ whole genome shotgun (WGS) entry which is preliminary data.</text>
</comment>
<dbReference type="OrthoDB" id="416454at2759"/>
<name>A0A4Y2USE3_ARAVE</name>
<dbReference type="Proteomes" id="UP000499080">
    <property type="component" value="Unassembled WGS sequence"/>
</dbReference>
<reference evidence="1 2" key="1">
    <citation type="journal article" date="2019" name="Sci. Rep.">
        <title>Orb-weaving spider Araneus ventricosus genome elucidates the spidroin gene catalogue.</title>
        <authorList>
            <person name="Kono N."/>
            <person name="Nakamura H."/>
            <person name="Ohtoshi R."/>
            <person name="Moran D.A.P."/>
            <person name="Shinohara A."/>
            <person name="Yoshida Y."/>
            <person name="Fujiwara M."/>
            <person name="Mori M."/>
            <person name="Tomita M."/>
            <person name="Arakawa K."/>
        </authorList>
    </citation>
    <scope>NUCLEOTIDE SEQUENCE [LARGE SCALE GENOMIC DNA]</scope>
</reference>
<proteinExistence type="predicted"/>
<dbReference type="AlphaFoldDB" id="A0A4Y2USE3"/>
<evidence type="ECO:0000313" key="1">
    <source>
        <dbReference type="EMBL" id="GBO14616.1"/>
    </source>
</evidence>
<evidence type="ECO:0008006" key="3">
    <source>
        <dbReference type="Google" id="ProtNLM"/>
    </source>
</evidence>
<accession>A0A4Y2USE3</accession>
<protein>
    <recommendedName>
        <fullName evidence="3">Reverse transcriptase domain-containing protein</fullName>
    </recommendedName>
</protein>
<dbReference type="EMBL" id="BGPR01038743">
    <property type="protein sequence ID" value="GBO14616.1"/>
    <property type="molecule type" value="Genomic_DNA"/>
</dbReference>
<sequence>MSTGVSDHVMTFLNDYLGHLGRWLIRWKVQVNSDKCQSVYFTWRRSTPNPPKLYRRSIPWKDETKYLGVTLDKRLTYKTHVAEVKNKVTAVNKKLYYVMGKNSKLSLKNKLLLYKTLCGPL</sequence>
<organism evidence="1 2">
    <name type="scientific">Araneus ventricosus</name>
    <name type="common">Orbweaver spider</name>
    <name type="synonym">Epeira ventricosa</name>
    <dbReference type="NCBI Taxonomy" id="182803"/>
    <lineage>
        <taxon>Eukaryota</taxon>
        <taxon>Metazoa</taxon>
        <taxon>Ecdysozoa</taxon>
        <taxon>Arthropoda</taxon>
        <taxon>Chelicerata</taxon>
        <taxon>Arachnida</taxon>
        <taxon>Araneae</taxon>
        <taxon>Araneomorphae</taxon>
        <taxon>Entelegynae</taxon>
        <taxon>Araneoidea</taxon>
        <taxon>Araneidae</taxon>
        <taxon>Araneus</taxon>
    </lineage>
</organism>
<evidence type="ECO:0000313" key="2">
    <source>
        <dbReference type="Proteomes" id="UP000499080"/>
    </source>
</evidence>
<gene>
    <name evidence="1" type="ORF">AVEN_246993_1</name>
</gene>